<evidence type="ECO:0008006" key="4">
    <source>
        <dbReference type="Google" id="ProtNLM"/>
    </source>
</evidence>
<proteinExistence type="predicted"/>
<sequence>MKFKISLLFLLALQVAWAETSTDSIPKNLPSDETQKIEVQKSEPKKAGILSSLNPVEEDEAIHRGNVFAGATLFLLQGSSDDETLNVIFGDIYEADGYTFTVEGFGGYFIRDAMALGMRAGFSRTHLDIDFSLLDDIANVSQHRKYESNGFFLQPLLKNYLKVFDSKNVYFFNETSLTVEYSYGISQTDDREDISKTRTNSWTFKFGINPGLSIMVLDRFAFESSVGLLGLSSTWMDVEENGKSRSEVVYNIVNFKINLLALDFSLVYFF</sequence>
<gene>
    <name evidence="2" type="ORF">B0H50_10343</name>
</gene>
<feature type="signal peptide" evidence="1">
    <location>
        <begin position="1"/>
        <end position="18"/>
    </location>
</feature>
<name>A0ABX5LNP5_9BACT</name>
<organism evidence="2 3">
    <name type="scientific">Hallerella porci</name>
    <dbReference type="NCBI Taxonomy" id="1945871"/>
    <lineage>
        <taxon>Bacteria</taxon>
        <taxon>Pseudomonadati</taxon>
        <taxon>Fibrobacterota</taxon>
        <taxon>Fibrobacteria</taxon>
        <taxon>Fibrobacterales</taxon>
        <taxon>Fibrobacteraceae</taxon>
        <taxon>Hallerella</taxon>
    </lineage>
</organism>
<reference evidence="2 3" key="1">
    <citation type="submission" date="2018-05" db="EMBL/GenBank/DDBJ databases">
        <title>Animal gut microbial communities from fecal samples from Wisconsin, USA.</title>
        <authorList>
            <person name="Neumann A."/>
        </authorList>
    </citation>
    <scope>NUCLEOTIDE SEQUENCE [LARGE SCALE GENOMIC DNA]</scope>
    <source>
        <strain evidence="2 3">UWS4</strain>
    </source>
</reference>
<evidence type="ECO:0000313" key="2">
    <source>
        <dbReference type="EMBL" id="PWL03751.1"/>
    </source>
</evidence>
<accession>A0ABX5LNP5</accession>
<feature type="chain" id="PRO_5045579962" description="Outer membrane protein beta-barrel domain-containing protein" evidence="1">
    <location>
        <begin position="19"/>
        <end position="270"/>
    </location>
</feature>
<dbReference type="RefSeq" id="WP_109587205.1">
    <property type="nucleotide sequence ID" value="NZ_QGHD01000003.1"/>
</dbReference>
<protein>
    <recommendedName>
        <fullName evidence="4">Outer membrane protein beta-barrel domain-containing protein</fullName>
    </recommendedName>
</protein>
<dbReference type="Proteomes" id="UP000245523">
    <property type="component" value="Unassembled WGS sequence"/>
</dbReference>
<dbReference type="EMBL" id="QGHD01000003">
    <property type="protein sequence ID" value="PWL03751.1"/>
    <property type="molecule type" value="Genomic_DNA"/>
</dbReference>
<keyword evidence="3" id="KW-1185">Reference proteome</keyword>
<evidence type="ECO:0000256" key="1">
    <source>
        <dbReference type="SAM" id="SignalP"/>
    </source>
</evidence>
<comment type="caution">
    <text evidence="2">The sequence shown here is derived from an EMBL/GenBank/DDBJ whole genome shotgun (WGS) entry which is preliminary data.</text>
</comment>
<evidence type="ECO:0000313" key="3">
    <source>
        <dbReference type="Proteomes" id="UP000245523"/>
    </source>
</evidence>
<keyword evidence="1" id="KW-0732">Signal</keyword>